<keyword evidence="2" id="KW-1185">Reference proteome</keyword>
<gene>
    <name evidence="1" type="ORF">BTN49_2391</name>
</gene>
<organism evidence="1 2">
    <name type="scientific">Candidatus Enterovibrio escicola</name>
    <dbReference type="NCBI Taxonomy" id="1927127"/>
    <lineage>
        <taxon>Bacteria</taxon>
        <taxon>Pseudomonadati</taxon>
        <taxon>Pseudomonadota</taxon>
        <taxon>Gammaproteobacteria</taxon>
        <taxon>Vibrionales</taxon>
        <taxon>Vibrionaceae</taxon>
        <taxon>Enterovibrio</taxon>
    </lineage>
</organism>
<evidence type="ECO:0008006" key="3">
    <source>
        <dbReference type="Google" id="ProtNLM"/>
    </source>
</evidence>
<sequence length="40" mass="4666">MSNKTHFHMIMTDNGQECVHHEKIAKDLDVEIYFTQPCSS</sequence>
<evidence type="ECO:0000313" key="1">
    <source>
        <dbReference type="EMBL" id="PCS21926.1"/>
    </source>
</evidence>
<name>A0A2A5T1A3_9GAMM</name>
<dbReference type="Proteomes" id="UP000219020">
    <property type="component" value="Unassembled WGS sequence"/>
</dbReference>
<accession>A0A2A5T1A3</accession>
<proteinExistence type="predicted"/>
<comment type="caution">
    <text evidence="1">The sequence shown here is derived from an EMBL/GenBank/DDBJ whole genome shotgun (WGS) entry which is preliminary data.</text>
</comment>
<dbReference type="EMBL" id="NBYY01000028">
    <property type="protein sequence ID" value="PCS21926.1"/>
    <property type="molecule type" value="Genomic_DNA"/>
</dbReference>
<evidence type="ECO:0000313" key="2">
    <source>
        <dbReference type="Proteomes" id="UP000219020"/>
    </source>
</evidence>
<dbReference type="AlphaFoldDB" id="A0A2A5T1A3"/>
<protein>
    <recommendedName>
        <fullName evidence="3">Mobile element protein</fullName>
    </recommendedName>
</protein>
<reference evidence="2" key="1">
    <citation type="submission" date="2017-04" db="EMBL/GenBank/DDBJ databases">
        <title>Genome evolution of the luminous symbionts of deep sea anglerfish.</title>
        <authorList>
            <person name="Hendry T.A."/>
        </authorList>
    </citation>
    <scope>NUCLEOTIDE SEQUENCE [LARGE SCALE GENOMIC DNA]</scope>
</reference>